<evidence type="ECO:0000313" key="2">
    <source>
        <dbReference type="EMBL" id="RSH82605.1"/>
    </source>
</evidence>
<proteinExistence type="predicted"/>
<dbReference type="Proteomes" id="UP000279236">
    <property type="component" value="Unassembled WGS sequence"/>
</dbReference>
<dbReference type="GeneID" id="39592132"/>
<evidence type="ECO:0000313" key="3">
    <source>
        <dbReference type="Proteomes" id="UP000279236"/>
    </source>
</evidence>
<dbReference type="STRING" id="105984.A0A427XV45"/>
<dbReference type="AlphaFoldDB" id="A0A427XV45"/>
<name>A0A427XV45_9TREE</name>
<feature type="region of interest" description="Disordered" evidence="1">
    <location>
        <begin position="201"/>
        <end position="270"/>
    </location>
</feature>
<reference evidence="2 3" key="1">
    <citation type="submission" date="2018-11" db="EMBL/GenBank/DDBJ databases">
        <title>Genome sequence of Apiotrichum porosum DSM 27194.</title>
        <authorList>
            <person name="Aliyu H."/>
            <person name="Gorte O."/>
            <person name="Ochsenreither K."/>
        </authorList>
    </citation>
    <scope>NUCLEOTIDE SEQUENCE [LARGE SCALE GENOMIC DNA]</scope>
    <source>
        <strain evidence="2 3">DSM 27194</strain>
    </source>
</reference>
<organism evidence="2 3">
    <name type="scientific">Apiotrichum porosum</name>
    <dbReference type="NCBI Taxonomy" id="105984"/>
    <lineage>
        <taxon>Eukaryota</taxon>
        <taxon>Fungi</taxon>
        <taxon>Dikarya</taxon>
        <taxon>Basidiomycota</taxon>
        <taxon>Agaricomycotina</taxon>
        <taxon>Tremellomycetes</taxon>
        <taxon>Trichosporonales</taxon>
        <taxon>Trichosporonaceae</taxon>
        <taxon>Apiotrichum</taxon>
    </lineage>
</organism>
<gene>
    <name evidence="2" type="ORF">EHS24_007589</name>
</gene>
<accession>A0A427XV45</accession>
<sequence length="353" mass="38587">MPPPKTVNRTKPRTRSPPGFKAGLELMAHLGGIQVKGNGQHPYFYFPPATRTRVGVERCRRCVNKSGETAPCHVQPLTLVGRNLWLSHQCHGCILTPDEDDECSLEGAYYFVNEEQHLVRCDREGVAVDSETFQGRVLEVPLQAMSGPVNSDLSDPIRPLSLPIAAVTADTVSGTPVDDIDYPQPDLTQSISSAMDEVVFTPPADLDPTSPLWPASEPVPKAWCSAEDPNSDPKSLQPQTRRSRASSYSSNTTEPTPRAPDPLQQLGASGRDTPKVLASLSHNLNKELAALYKIDQEVADLRHTLKIKEGHREAHALKVATYRHAIDDALGALEGEKASLRALLSRFERDVGV</sequence>
<feature type="compositionally biased region" description="Polar residues" evidence="1">
    <location>
        <begin position="232"/>
        <end position="255"/>
    </location>
</feature>
<protein>
    <submittedName>
        <fullName evidence="2">Uncharacterized protein</fullName>
    </submittedName>
</protein>
<evidence type="ECO:0000256" key="1">
    <source>
        <dbReference type="SAM" id="MobiDB-lite"/>
    </source>
</evidence>
<keyword evidence="3" id="KW-1185">Reference proteome</keyword>
<dbReference type="RefSeq" id="XP_028476837.1">
    <property type="nucleotide sequence ID" value="XM_028622944.1"/>
</dbReference>
<dbReference type="EMBL" id="RSCE01000005">
    <property type="protein sequence ID" value="RSH82605.1"/>
    <property type="molecule type" value="Genomic_DNA"/>
</dbReference>
<comment type="caution">
    <text evidence="2">The sequence shown here is derived from an EMBL/GenBank/DDBJ whole genome shotgun (WGS) entry which is preliminary data.</text>
</comment>